<comment type="subunit">
    <text evidence="2">Heterodimer of a B chain and an A chain linked by two disulfide bonds.</text>
</comment>
<dbReference type="InterPro" id="IPR036438">
    <property type="entry name" value="Insulin-like_sf"/>
</dbReference>
<dbReference type="Ensembl" id="ENSCCRT00015015125.1">
    <property type="protein sequence ID" value="ENSCCRP00015014612.1"/>
    <property type="gene ID" value="ENSCCRG00015006584.1"/>
</dbReference>
<dbReference type="Proteomes" id="UP000694700">
    <property type="component" value="Unplaced"/>
</dbReference>
<name>A0A8C1YLG3_CYPCA</name>
<evidence type="ECO:0000256" key="5">
    <source>
        <dbReference type="ARBA" id="ARBA00023157"/>
    </source>
</evidence>
<dbReference type="AlphaFoldDB" id="A0A8C1YLG3"/>
<evidence type="ECO:0000259" key="6">
    <source>
        <dbReference type="SMART" id="SM00078"/>
    </source>
</evidence>
<dbReference type="GO" id="GO:0005179">
    <property type="term" value="F:hormone activity"/>
    <property type="evidence" value="ECO:0007669"/>
    <property type="project" value="UniProtKB-KW"/>
</dbReference>
<dbReference type="PANTHER" id="PTHR20968">
    <property type="entry name" value="ILGF DOMAIN-CONTAINING PROTEIN"/>
    <property type="match status" value="1"/>
</dbReference>
<evidence type="ECO:0000256" key="1">
    <source>
        <dbReference type="ARBA" id="ARBA00004613"/>
    </source>
</evidence>
<comment type="subcellular location">
    <subcellularLocation>
        <location evidence="1">Secreted</location>
    </subcellularLocation>
</comment>
<dbReference type="SMART" id="SM00078">
    <property type="entry name" value="IlGF"/>
    <property type="match status" value="1"/>
</dbReference>
<protein>
    <submittedName>
        <fullName evidence="7">Insulin-like 5b</fullName>
    </submittedName>
</protein>
<dbReference type="SUPFAM" id="SSF56994">
    <property type="entry name" value="Insulin-like"/>
    <property type="match status" value="1"/>
</dbReference>
<organism evidence="7 8">
    <name type="scientific">Cyprinus carpio</name>
    <name type="common">Common carp</name>
    <dbReference type="NCBI Taxonomy" id="7962"/>
    <lineage>
        <taxon>Eukaryota</taxon>
        <taxon>Metazoa</taxon>
        <taxon>Chordata</taxon>
        <taxon>Craniata</taxon>
        <taxon>Vertebrata</taxon>
        <taxon>Euteleostomi</taxon>
        <taxon>Actinopterygii</taxon>
        <taxon>Neopterygii</taxon>
        <taxon>Teleostei</taxon>
        <taxon>Ostariophysi</taxon>
        <taxon>Cypriniformes</taxon>
        <taxon>Cyprinidae</taxon>
        <taxon>Cyprininae</taxon>
        <taxon>Cyprinus</taxon>
    </lineage>
</organism>
<dbReference type="GO" id="GO:0001664">
    <property type="term" value="F:G protein-coupled receptor binding"/>
    <property type="evidence" value="ECO:0007669"/>
    <property type="project" value="TreeGrafter"/>
</dbReference>
<keyword evidence="4" id="KW-0372">Hormone</keyword>
<evidence type="ECO:0000256" key="4">
    <source>
        <dbReference type="ARBA" id="ARBA00022702"/>
    </source>
</evidence>
<reference evidence="7" key="1">
    <citation type="submission" date="2025-08" db="UniProtKB">
        <authorList>
            <consortium name="Ensembl"/>
        </authorList>
    </citation>
    <scope>IDENTIFICATION</scope>
</reference>
<evidence type="ECO:0000256" key="3">
    <source>
        <dbReference type="ARBA" id="ARBA00022525"/>
    </source>
</evidence>
<keyword evidence="5" id="KW-1015">Disulfide bond</keyword>
<evidence type="ECO:0000313" key="7">
    <source>
        <dbReference type="Ensembl" id="ENSCCRP00015014612.1"/>
    </source>
</evidence>
<dbReference type="CDD" id="cd04365">
    <property type="entry name" value="IlGF_relaxin_like"/>
    <property type="match status" value="1"/>
</dbReference>
<evidence type="ECO:0000313" key="8">
    <source>
        <dbReference type="Proteomes" id="UP000694700"/>
    </source>
</evidence>
<proteinExistence type="predicted"/>
<dbReference type="InterPro" id="IPR051777">
    <property type="entry name" value="Insulin-like_neuro_ligands"/>
</dbReference>
<accession>A0A8C1YLG3</accession>
<dbReference type="GO" id="GO:0005576">
    <property type="term" value="C:extracellular region"/>
    <property type="evidence" value="ECO:0007669"/>
    <property type="project" value="UniProtKB-SubCell"/>
</dbReference>
<dbReference type="InterPro" id="IPR016179">
    <property type="entry name" value="Insulin-like"/>
</dbReference>
<feature type="domain" description="Insulin-like" evidence="6">
    <location>
        <begin position="50"/>
        <end position="125"/>
    </location>
</feature>
<keyword evidence="3" id="KW-0964">Secreted</keyword>
<sequence>MKTFRGQKTKEFRNLDRRHCSLFPDMKVVLLVVLLVLATREDTAQAQKALRLCGREFFRAVVYTCGGSRWRRGQTEDPLNGYEVGTDVESLTSAGMDRVRREAYEALPSTCCKVGCRKSDLVLMC</sequence>
<evidence type="ECO:0000256" key="2">
    <source>
        <dbReference type="ARBA" id="ARBA00011207"/>
    </source>
</evidence>
<dbReference type="PANTHER" id="PTHR20968:SF2">
    <property type="entry name" value="INSULIN-LIKE PEPTIDE INSL5"/>
    <property type="match status" value="1"/>
</dbReference>